<gene>
    <name evidence="3" type="ORF">MZV50_07595</name>
</gene>
<organism evidence="3 4">
    <name type="scientific">Caulobacter segnis</name>
    <dbReference type="NCBI Taxonomy" id="88688"/>
    <lineage>
        <taxon>Bacteria</taxon>
        <taxon>Pseudomonadati</taxon>
        <taxon>Pseudomonadota</taxon>
        <taxon>Alphaproteobacteria</taxon>
        <taxon>Caulobacterales</taxon>
        <taxon>Caulobacteraceae</taxon>
        <taxon>Caulobacter</taxon>
    </lineage>
</organism>
<dbReference type="InterPro" id="IPR047057">
    <property type="entry name" value="MerR_fam"/>
</dbReference>
<feature type="domain" description="HTH merR-type" evidence="2">
    <location>
        <begin position="14"/>
        <end position="82"/>
    </location>
</feature>
<dbReference type="InterPro" id="IPR000551">
    <property type="entry name" value="MerR-type_HTH_dom"/>
</dbReference>
<dbReference type="Proteomes" id="UP001057520">
    <property type="component" value="Chromosome"/>
</dbReference>
<dbReference type="CDD" id="cd00592">
    <property type="entry name" value="HTH_MerR-like"/>
    <property type="match status" value="1"/>
</dbReference>
<name>A0ABY4ZXC5_9CAUL</name>
<keyword evidence="4" id="KW-1185">Reference proteome</keyword>
<protein>
    <submittedName>
        <fullName evidence="3">MerR family transcriptional regulator</fullName>
    </submittedName>
</protein>
<dbReference type="Gene3D" id="1.10.1660.10">
    <property type="match status" value="1"/>
</dbReference>
<evidence type="ECO:0000256" key="1">
    <source>
        <dbReference type="ARBA" id="ARBA00023125"/>
    </source>
</evidence>
<dbReference type="SMART" id="SM00422">
    <property type="entry name" value="HTH_MERR"/>
    <property type="match status" value="1"/>
</dbReference>
<keyword evidence="1" id="KW-0238">DNA-binding</keyword>
<dbReference type="PROSITE" id="PS00552">
    <property type="entry name" value="HTH_MERR_1"/>
    <property type="match status" value="1"/>
</dbReference>
<dbReference type="EMBL" id="CP096040">
    <property type="protein sequence ID" value="USQ97395.1"/>
    <property type="molecule type" value="Genomic_DNA"/>
</dbReference>
<sequence length="136" mass="14742">MNHAVFPLRAPVRLVSIGDLARQLGVTPRALRHYQDRGLVRSHRLSGNVRGYDAEAVEQLETITALRAVGLPIAAIRQVLELRDRPEAQADALREALSGVLQARRDQVTRLEEMLEEASASPGALASVVAAGKSFA</sequence>
<dbReference type="PRINTS" id="PR00040">
    <property type="entry name" value="HTHMERR"/>
</dbReference>
<dbReference type="PANTHER" id="PTHR30204:SF97">
    <property type="entry name" value="MERR FAMILY REGULATORY PROTEIN"/>
    <property type="match status" value="1"/>
</dbReference>
<accession>A0ABY4ZXC5</accession>
<reference evidence="3 4" key="1">
    <citation type="submission" date="2022-04" db="EMBL/GenBank/DDBJ databases">
        <title>Genome sequence of soybean root-associated Caulobacter segnis RL271.</title>
        <authorList>
            <person name="Longley R."/>
            <person name="Bonito G."/>
            <person name="Trigodet F."/>
            <person name="Crosson S."/>
            <person name="Fiebig A."/>
        </authorList>
    </citation>
    <scope>NUCLEOTIDE SEQUENCE [LARGE SCALE GENOMIC DNA]</scope>
    <source>
        <strain evidence="3 4">RL271</strain>
    </source>
</reference>
<dbReference type="PROSITE" id="PS50937">
    <property type="entry name" value="HTH_MERR_2"/>
    <property type="match status" value="1"/>
</dbReference>
<dbReference type="SUPFAM" id="SSF46955">
    <property type="entry name" value="Putative DNA-binding domain"/>
    <property type="match status" value="1"/>
</dbReference>
<proteinExistence type="predicted"/>
<evidence type="ECO:0000313" key="4">
    <source>
        <dbReference type="Proteomes" id="UP001057520"/>
    </source>
</evidence>
<dbReference type="Pfam" id="PF13411">
    <property type="entry name" value="MerR_1"/>
    <property type="match status" value="1"/>
</dbReference>
<dbReference type="InterPro" id="IPR009061">
    <property type="entry name" value="DNA-bd_dom_put_sf"/>
</dbReference>
<dbReference type="PANTHER" id="PTHR30204">
    <property type="entry name" value="REDOX-CYCLING DRUG-SENSING TRANSCRIPTIONAL ACTIVATOR SOXR"/>
    <property type="match status" value="1"/>
</dbReference>
<evidence type="ECO:0000313" key="3">
    <source>
        <dbReference type="EMBL" id="USQ97395.1"/>
    </source>
</evidence>
<evidence type="ECO:0000259" key="2">
    <source>
        <dbReference type="PROSITE" id="PS50937"/>
    </source>
</evidence>